<name>A0A8J3YPH9_9ACTN</name>
<dbReference type="EMBL" id="BOPF01000026">
    <property type="protein sequence ID" value="GIJ49369.1"/>
    <property type="molecule type" value="Genomic_DNA"/>
</dbReference>
<organism evidence="1 2">
    <name type="scientific">Virgisporangium aliadipatigenens</name>
    <dbReference type="NCBI Taxonomy" id="741659"/>
    <lineage>
        <taxon>Bacteria</taxon>
        <taxon>Bacillati</taxon>
        <taxon>Actinomycetota</taxon>
        <taxon>Actinomycetes</taxon>
        <taxon>Micromonosporales</taxon>
        <taxon>Micromonosporaceae</taxon>
        <taxon>Virgisporangium</taxon>
    </lineage>
</organism>
<evidence type="ECO:0000313" key="1">
    <source>
        <dbReference type="EMBL" id="GIJ49369.1"/>
    </source>
</evidence>
<accession>A0A8J3YPH9</accession>
<gene>
    <name evidence="1" type="ORF">Val02_62550</name>
</gene>
<protein>
    <recommendedName>
        <fullName evidence="3">TadE-like protein</fullName>
    </recommendedName>
</protein>
<comment type="caution">
    <text evidence="1">The sequence shown here is derived from an EMBL/GenBank/DDBJ whole genome shotgun (WGS) entry which is preliminary data.</text>
</comment>
<keyword evidence="2" id="KW-1185">Reference proteome</keyword>
<dbReference type="Proteomes" id="UP000619260">
    <property type="component" value="Unassembled WGS sequence"/>
</dbReference>
<evidence type="ECO:0008006" key="3">
    <source>
        <dbReference type="Google" id="ProtNLM"/>
    </source>
</evidence>
<dbReference type="RefSeq" id="WP_239153468.1">
    <property type="nucleotide sequence ID" value="NZ_BOPF01000026.1"/>
</dbReference>
<reference evidence="1" key="1">
    <citation type="submission" date="2021-01" db="EMBL/GenBank/DDBJ databases">
        <title>Whole genome shotgun sequence of Virgisporangium aliadipatigenens NBRC 105644.</title>
        <authorList>
            <person name="Komaki H."/>
            <person name="Tamura T."/>
        </authorList>
    </citation>
    <scope>NUCLEOTIDE SEQUENCE</scope>
    <source>
        <strain evidence="1">NBRC 105644</strain>
    </source>
</reference>
<sequence length="130" mass="13693">MEQVLAAPLVFLLILLGVQFAVWGIAQLAVQHAANHALQTTRITGGTTRAGHADARAVLAQVGGTTVLAPQITVQRDTTTAQVSIRGRVPSVVPFVHLSVSTQVRAPVERFRAAQFDAGNDVPVRKGPVA</sequence>
<proteinExistence type="predicted"/>
<evidence type="ECO:0000313" key="2">
    <source>
        <dbReference type="Proteomes" id="UP000619260"/>
    </source>
</evidence>
<dbReference type="AlphaFoldDB" id="A0A8J3YPH9"/>